<reference evidence="10 11" key="1">
    <citation type="submission" date="2015-04" db="EMBL/GenBank/DDBJ databases">
        <title>Draft genome sequence of bacteremic isolate Catabacter hongkongensis type strain HKU16T.</title>
        <authorList>
            <person name="Lau S.K."/>
            <person name="Teng J.L."/>
            <person name="Huang Y."/>
            <person name="Curreem S.O."/>
            <person name="Tsui S.K."/>
            <person name="Woo P.C."/>
        </authorList>
    </citation>
    <scope>NUCLEOTIDE SEQUENCE [LARGE SCALE GENOMIC DNA]</scope>
    <source>
        <strain evidence="10 11">HKU16</strain>
    </source>
</reference>
<evidence type="ECO:0000259" key="9">
    <source>
        <dbReference type="Pfam" id="PF00482"/>
    </source>
</evidence>
<comment type="caution">
    <text evidence="10">The sequence shown here is derived from an EMBL/GenBank/DDBJ whole genome shotgun (WGS) entry which is preliminary data.</text>
</comment>
<dbReference type="EMBL" id="LAYJ01000078">
    <property type="protein sequence ID" value="KKI51305.1"/>
    <property type="molecule type" value="Genomic_DNA"/>
</dbReference>
<accession>A0A0M2NM42</accession>
<gene>
    <name evidence="10" type="ORF">CHK_1093</name>
</gene>
<dbReference type="STRING" id="270498.CHK_1093"/>
<name>A0A0M2NM42_9FIRM</name>
<organism evidence="10 11">
    <name type="scientific">Christensenella hongkongensis</name>
    <dbReference type="NCBI Taxonomy" id="270498"/>
    <lineage>
        <taxon>Bacteria</taxon>
        <taxon>Bacillati</taxon>
        <taxon>Bacillota</taxon>
        <taxon>Clostridia</taxon>
        <taxon>Christensenellales</taxon>
        <taxon>Christensenellaceae</taxon>
        <taxon>Christensenella</taxon>
    </lineage>
</organism>
<keyword evidence="7 8" id="KW-0472">Membrane</keyword>
<comment type="subcellular location">
    <subcellularLocation>
        <location evidence="1">Cell inner membrane</location>
        <topology evidence="1">Multi-pass membrane protein</topology>
    </subcellularLocation>
</comment>
<feature type="domain" description="Type II secretion system protein GspF" evidence="9">
    <location>
        <begin position="33"/>
        <end position="155"/>
    </location>
</feature>
<dbReference type="PANTHER" id="PTHR30012">
    <property type="entry name" value="GENERAL SECRETION PATHWAY PROTEIN"/>
    <property type="match status" value="1"/>
</dbReference>
<feature type="transmembrane region" description="Helical" evidence="8">
    <location>
        <begin position="136"/>
        <end position="157"/>
    </location>
</feature>
<dbReference type="AlphaFoldDB" id="A0A0M2NM42"/>
<evidence type="ECO:0000256" key="4">
    <source>
        <dbReference type="ARBA" id="ARBA00022519"/>
    </source>
</evidence>
<dbReference type="InterPro" id="IPR003004">
    <property type="entry name" value="GspF/PilC"/>
</dbReference>
<dbReference type="Pfam" id="PF00482">
    <property type="entry name" value="T2SSF"/>
    <property type="match status" value="2"/>
</dbReference>
<keyword evidence="3" id="KW-1003">Cell membrane</keyword>
<keyword evidence="6 8" id="KW-1133">Transmembrane helix</keyword>
<evidence type="ECO:0000256" key="3">
    <source>
        <dbReference type="ARBA" id="ARBA00022475"/>
    </source>
</evidence>
<dbReference type="InterPro" id="IPR018076">
    <property type="entry name" value="T2SS_GspF_dom"/>
</dbReference>
<dbReference type="GO" id="GO:0005886">
    <property type="term" value="C:plasma membrane"/>
    <property type="evidence" value="ECO:0007669"/>
    <property type="project" value="UniProtKB-SubCell"/>
</dbReference>
<protein>
    <submittedName>
        <fullName evidence="10">Type IV fimbrial assembly protein PilC</fullName>
    </submittedName>
</protein>
<evidence type="ECO:0000256" key="7">
    <source>
        <dbReference type="ARBA" id="ARBA00023136"/>
    </source>
</evidence>
<dbReference type="Gene3D" id="1.20.81.30">
    <property type="entry name" value="Type II secretion system (T2SS), domain F"/>
    <property type="match status" value="2"/>
</dbReference>
<dbReference type="FunFam" id="1.20.81.30:FF:000001">
    <property type="entry name" value="Type II secretion system protein F"/>
    <property type="match status" value="1"/>
</dbReference>
<feature type="transmembrane region" description="Helical" evidence="8">
    <location>
        <begin position="185"/>
        <end position="203"/>
    </location>
</feature>
<evidence type="ECO:0000313" key="10">
    <source>
        <dbReference type="EMBL" id="KKI51305.1"/>
    </source>
</evidence>
<dbReference type="InterPro" id="IPR042094">
    <property type="entry name" value="T2SS_GspF_sf"/>
</dbReference>
<comment type="similarity">
    <text evidence="2">Belongs to the GSP F family.</text>
</comment>
<keyword evidence="5 8" id="KW-0812">Transmembrane</keyword>
<evidence type="ECO:0000256" key="8">
    <source>
        <dbReference type="SAM" id="Phobius"/>
    </source>
</evidence>
<evidence type="ECO:0000256" key="5">
    <source>
        <dbReference type="ARBA" id="ARBA00022692"/>
    </source>
</evidence>
<keyword evidence="11" id="KW-1185">Reference proteome</keyword>
<evidence type="ECO:0000256" key="2">
    <source>
        <dbReference type="ARBA" id="ARBA00005745"/>
    </source>
</evidence>
<evidence type="ECO:0000256" key="6">
    <source>
        <dbReference type="ARBA" id="ARBA00022989"/>
    </source>
</evidence>
<feature type="transmembrane region" description="Helical" evidence="8">
    <location>
        <begin position="337"/>
        <end position="363"/>
    </location>
</feature>
<sequence>MAATITIFTFIDLGENRMAKKQKRLSDSEIAGFCEQLAYIIKAGISLQEGLMLMSEDAKNDAEAKITQGLLESVESGSSLAYALGLSEEFPKYMVNMVEIGENSGRLEEVLESLCTYYERNEAVSRNIRSSVTYPVVMIAIMVAVILVIIIEVLPVFQEVFLQLGSEVSPFVQGIMNFGAGVQEYAWLIIGIIAAIIIIALILRNTAAGRRGLSAISERLFRRMSATISSGRFASAMALMLSSGMDVDESLTMAAELMESDTARKKIQQIKEKMNNGIGFAEAIVETGMFGGLYGKMITVGFKTGTLDGVMKKVAQHYEEEIDRKLSGIIAALEPTLVAILSVIVGMILLSVMLPLMGVMSAIG</sequence>
<keyword evidence="4" id="KW-0997">Cell inner membrane</keyword>
<proteinExistence type="inferred from homology"/>
<feature type="domain" description="Type II secretion system protein GspF" evidence="9">
    <location>
        <begin position="233"/>
        <end position="355"/>
    </location>
</feature>
<evidence type="ECO:0000256" key="1">
    <source>
        <dbReference type="ARBA" id="ARBA00004429"/>
    </source>
</evidence>
<dbReference type="PRINTS" id="PR00812">
    <property type="entry name" value="BCTERIALGSPF"/>
</dbReference>
<dbReference type="Proteomes" id="UP000034076">
    <property type="component" value="Unassembled WGS sequence"/>
</dbReference>
<evidence type="ECO:0000313" key="11">
    <source>
        <dbReference type="Proteomes" id="UP000034076"/>
    </source>
</evidence>
<dbReference type="PANTHER" id="PTHR30012:SF0">
    <property type="entry name" value="TYPE II SECRETION SYSTEM PROTEIN F-RELATED"/>
    <property type="match status" value="1"/>
</dbReference>